<dbReference type="GO" id="GO:0004180">
    <property type="term" value="F:carboxypeptidase activity"/>
    <property type="evidence" value="ECO:0007669"/>
    <property type="project" value="UniProtKB-KW"/>
</dbReference>
<dbReference type="GO" id="GO:0006508">
    <property type="term" value="P:proteolysis"/>
    <property type="evidence" value="ECO:0007669"/>
    <property type="project" value="InterPro"/>
</dbReference>
<dbReference type="InterPro" id="IPR009045">
    <property type="entry name" value="Zn_M74/Hedgehog-like"/>
</dbReference>
<keyword evidence="1" id="KW-0732">Signal</keyword>
<feature type="chain" id="PRO_5038957966" evidence="1">
    <location>
        <begin position="22"/>
        <end position="330"/>
    </location>
</feature>
<keyword evidence="4" id="KW-0645">Protease</keyword>
<proteinExistence type="predicted"/>
<accession>R4KGA1</accession>
<dbReference type="STRING" id="767817.Desgi_1174"/>
<dbReference type="eggNOG" id="COG1876">
    <property type="taxonomic scope" value="Bacteria"/>
</dbReference>
<dbReference type="Proteomes" id="UP000013520">
    <property type="component" value="Chromosome"/>
</dbReference>
<dbReference type="OrthoDB" id="9816096at2"/>
<dbReference type="SUPFAM" id="SSF55166">
    <property type="entry name" value="Hedgehog/DD-peptidase"/>
    <property type="match status" value="1"/>
</dbReference>
<dbReference type="AlphaFoldDB" id="R4KGA1"/>
<organism evidence="4 5">
    <name type="scientific">Desulfoscipio gibsoniae DSM 7213</name>
    <dbReference type="NCBI Taxonomy" id="767817"/>
    <lineage>
        <taxon>Bacteria</taxon>
        <taxon>Bacillati</taxon>
        <taxon>Bacillota</taxon>
        <taxon>Clostridia</taxon>
        <taxon>Eubacteriales</taxon>
        <taxon>Desulfallaceae</taxon>
        <taxon>Desulfoscipio</taxon>
    </lineage>
</organism>
<dbReference type="InterPro" id="IPR036582">
    <property type="entry name" value="Mao_N_sf"/>
</dbReference>
<sequence length="330" mass="36663">MKRTITALFAIIMLLCMAVNAVSAAANQTVFLPGGDVYTLNGRQQKMDAVTFIENSRVFVPVRYLAYACGVRDGGISWDDFSRTVTLQGENQVLALQAGSNQLVTVDGPVEMDVVPQVISGRMYLPARWVAQYFGYTVEWDEPGNAVLVYLPVDGKPQVIPTQLILLVNKVQGLPEDFQTGPLVNFGTYQVSALLQQPLQQLYDTAAQQGIQITMTSAYRSYTEQKALFDEHARLYGLSVTEATVAPPGHGEHQTGLAVDIAGSDAAYRWLETNCPRFGFILRYPRGKEYITGYAYEPWHFRYVGVPVATFMQEKGISTLEEYLRIYAGQ</sequence>
<evidence type="ECO:0000259" key="3">
    <source>
        <dbReference type="Pfam" id="PF07833"/>
    </source>
</evidence>
<gene>
    <name evidence="4" type="ORF">Desgi_1174</name>
</gene>
<dbReference type="InterPro" id="IPR003709">
    <property type="entry name" value="VanY-like_core_dom"/>
</dbReference>
<dbReference type="InterPro" id="IPR058193">
    <property type="entry name" value="VanY/YodJ_core_dom"/>
</dbReference>
<dbReference type="PANTHER" id="PTHR34385">
    <property type="entry name" value="D-ALANYL-D-ALANINE CARBOXYPEPTIDASE"/>
    <property type="match status" value="1"/>
</dbReference>
<keyword evidence="4" id="KW-0378">Hydrolase</keyword>
<name>R4KGA1_9FIRM</name>
<evidence type="ECO:0000313" key="5">
    <source>
        <dbReference type="Proteomes" id="UP000013520"/>
    </source>
</evidence>
<keyword evidence="4" id="KW-0121">Carboxypeptidase</keyword>
<evidence type="ECO:0000256" key="1">
    <source>
        <dbReference type="SAM" id="SignalP"/>
    </source>
</evidence>
<evidence type="ECO:0000259" key="2">
    <source>
        <dbReference type="Pfam" id="PF02557"/>
    </source>
</evidence>
<dbReference type="SUPFAM" id="SSF55383">
    <property type="entry name" value="Copper amine oxidase, domain N"/>
    <property type="match status" value="2"/>
</dbReference>
<dbReference type="Pfam" id="PF07833">
    <property type="entry name" value="Cu_amine_oxidN1"/>
    <property type="match status" value="1"/>
</dbReference>
<feature type="domain" description="Copper amine oxidase-like N-terminal" evidence="3">
    <location>
        <begin position="40"/>
        <end position="147"/>
    </location>
</feature>
<dbReference type="Gene3D" id="3.30.1380.10">
    <property type="match status" value="1"/>
</dbReference>
<feature type="signal peptide" evidence="1">
    <location>
        <begin position="1"/>
        <end position="21"/>
    </location>
</feature>
<dbReference type="RefSeq" id="WP_006523712.1">
    <property type="nucleotide sequence ID" value="NC_021184.1"/>
</dbReference>
<feature type="domain" description="D-alanyl-D-alanine carboxypeptidase-like core" evidence="2">
    <location>
        <begin position="193"/>
        <end position="305"/>
    </location>
</feature>
<protein>
    <submittedName>
        <fullName evidence="4">D-alanyl-D-alanine carboxypeptidase</fullName>
    </submittedName>
</protein>
<evidence type="ECO:0000313" key="4">
    <source>
        <dbReference type="EMBL" id="AGL00697.1"/>
    </source>
</evidence>
<dbReference type="InterPro" id="IPR012854">
    <property type="entry name" value="Cu_amine_oxidase-like_N"/>
</dbReference>
<dbReference type="EMBL" id="CP003273">
    <property type="protein sequence ID" value="AGL00697.1"/>
    <property type="molecule type" value="Genomic_DNA"/>
</dbReference>
<dbReference type="Pfam" id="PF02557">
    <property type="entry name" value="VanY"/>
    <property type="match status" value="1"/>
</dbReference>
<dbReference type="PANTHER" id="PTHR34385:SF1">
    <property type="entry name" value="PEPTIDOGLYCAN L-ALANYL-D-GLUTAMATE ENDOPEPTIDASE CWLK"/>
    <property type="match status" value="1"/>
</dbReference>
<dbReference type="HOGENOM" id="CLU_843932_0_0_9"/>
<dbReference type="KEGG" id="dgi:Desgi_1174"/>
<reference evidence="4 5" key="1">
    <citation type="submission" date="2012-01" db="EMBL/GenBank/DDBJ databases">
        <title>Complete sequence of Desulfotomaculum gibsoniae DSM 7213.</title>
        <authorList>
            <consortium name="US DOE Joint Genome Institute"/>
            <person name="Lucas S."/>
            <person name="Han J."/>
            <person name="Lapidus A."/>
            <person name="Cheng J.-F."/>
            <person name="Goodwin L."/>
            <person name="Pitluck S."/>
            <person name="Peters L."/>
            <person name="Ovchinnikova G."/>
            <person name="Teshima H."/>
            <person name="Detter J.C."/>
            <person name="Han C."/>
            <person name="Tapia R."/>
            <person name="Land M."/>
            <person name="Hauser L."/>
            <person name="Kyrpides N."/>
            <person name="Ivanova N."/>
            <person name="Pagani I."/>
            <person name="Parshina S."/>
            <person name="Plugge C."/>
            <person name="Muyzer G."/>
            <person name="Kuever J."/>
            <person name="Ivanova A."/>
            <person name="Nazina T."/>
            <person name="Klenk H.-P."/>
            <person name="Brambilla E."/>
            <person name="Spring S."/>
            <person name="Stams A.F."/>
            <person name="Woyke T."/>
        </authorList>
    </citation>
    <scope>NUCLEOTIDE SEQUENCE [LARGE SCALE GENOMIC DNA]</scope>
    <source>
        <strain evidence="4 5">DSM 7213</strain>
    </source>
</reference>
<dbReference type="CDD" id="cd14852">
    <property type="entry name" value="LD-carboxypeptidase"/>
    <property type="match status" value="1"/>
</dbReference>
<dbReference type="InterPro" id="IPR052179">
    <property type="entry name" value="DD-CPase-like"/>
</dbReference>
<keyword evidence="5" id="KW-1185">Reference proteome</keyword>
<dbReference type="Gene3D" id="3.30.457.10">
    <property type="entry name" value="Copper amine oxidase-like, N-terminal domain"/>
    <property type="match status" value="1"/>
</dbReference>